<evidence type="ECO:0000313" key="2">
    <source>
        <dbReference type="Proteomes" id="UP000236291"/>
    </source>
</evidence>
<protein>
    <submittedName>
        <fullName evidence="1">Uncharacterized protein</fullName>
    </submittedName>
</protein>
<evidence type="ECO:0000313" key="1">
    <source>
        <dbReference type="EMBL" id="PNX55325.1"/>
    </source>
</evidence>
<comment type="caution">
    <text evidence="1">The sequence shown here is derived from an EMBL/GenBank/DDBJ whole genome shotgun (WGS) entry which is preliminary data.</text>
</comment>
<sequence>GWEFATQPEISAFSTPPPTGFFSITTRHLSSLTRDCSSQRFNISMEFLSHLHPAFFHQILHYSVSPSTSNFSLRSCLAGFSPFIEAD</sequence>
<dbReference type="EMBL" id="ASHM01071137">
    <property type="protein sequence ID" value="PNX55325.1"/>
    <property type="molecule type" value="Genomic_DNA"/>
</dbReference>
<reference evidence="1 2" key="2">
    <citation type="journal article" date="2017" name="Front. Plant Sci.">
        <title>Gene Classification and Mining of Molecular Markers Useful in Red Clover (Trifolium pratense) Breeding.</title>
        <authorList>
            <person name="Istvanek J."/>
            <person name="Dluhosova J."/>
            <person name="Dluhos P."/>
            <person name="Patkova L."/>
            <person name="Nedelnik J."/>
            <person name="Repkova J."/>
        </authorList>
    </citation>
    <scope>NUCLEOTIDE SEQUENCE [LARGE SCALE GENOMIC DNA]</scope>
    <source>
        <strain evidence="2">cv. Tatra</strain>
        <tissue evidence="1">Young leaves</tissue>
    </source>
</reference>
<dbReference type="AlphaFoldDB" id="A0A2K3JMR1"/>
<gene>
    <name evidence="1" type="ORF">L195_g048952</name>
</gene>
<feature type="non-terminal residue" evidence="1">
    <location>
        <position position="1"/>
    </location>
</feature>
<organism evidence="1 2">
    <name type="scientific">Trifolium pratense</name>
    <name type="common">Red clover</name>
    <dbReference type="NCBI Taxonomy" id="57577"/>
    <lineage>
        <taxon>Eukaryota</taxon>
        <taxon>Viridiplantae</taxon>
        <taxon>Streptophyta</taxon>
        <taxon>Embryophyta</taxon>
        <taxon>Tracheophyta</taxon>
        <taxon>Spermatophyta</taxon>
        <taxon>Magnoliopsida</taxon>
        <taxon>eudicotyledons</taxon>
        <taxon>Gunneridae</taxon>
        <taxon>Pentapetalae</taxon>
        <taxon>rosids</taxon>
        <taxon>fabids</taxon>
        <taxon>Fabales</taxon>
        <taxon>Fabaceae</taxon>
        <taxon>Papilionoideae</taxon>
        <taxon>50 kb inversion clade</taxon>
        <taxon>NPAAA clade</taxon>
        <taxon>Hologalegina</taxon>
        <taxon>IRL clade</taxon>
        <taxon>Trifolieae</taxon>
        <taxon>Trifolium</taxon>
    </lineage>
</organism>
<name>A0A2K3JMR1_TRIPR</name>
<proteinExistence type="predicted"/>
<reference evidence="1 2" key="1">
    <citation type="journal article" date="2014" name="Am. J. Bot.">
        <title>Genome assembly and annotation for red clover (Trifolium pratense; Fabaceae).</title>
        <authorList>
            <person name="Istvanek J."/>
            <person name="Jaros M."/>
            <person name="Krenek A."/>
            <person name="Repkova J."/>
        </authorList>
    </citation>
    <scope>NUCLEOTIDE SEQUENCE [LARGE SCALE GENOMIC DNA]</scope>
    <source>
        <strain evidence="2">cv. Tatra</strain>
        <tissue evidence="1">Young leaves</tissue>
    </source>
</reference>
<accession>A0A2K3JMR1</accession>
<dbReference type="Proteomes" id="UP000236291">
    <property type="component" value="Unassembled WGS sequence"/>
</dbReference>